<dbReference type="EMBL" id="RBNJ01020992">
    <property type="protein sequence ID" value="RUS20553.1"/>
    <property type="molecule type" value="Genomic_DNA"/>
</dbReference>
<sequence length="112" mass="12553">MPLGWGGRVGERHARNIYHAWTSNSARGIRQFMHLEGSPWRAANRDQGICRRVRVKDQVEGLLLAISPSNWKFQVLGRSAISQSADHISGLGDRLSSLQKACRVYIHAHPAK</sequence>
<protein>
    <submittedName>
        <fullName evidence="1">Uncharacterized protein</fullName>
    </submittedName>
</protein>
<dbReference type="Proteomes" id="UP000274822">
    <property type="component" value="Unassembled WGS sequence"/>
</dbReference>
<proteinExistence type="predicted"/>
<evidence type="ECO:0000313" key="2">
    <source>
        <dbReference type="Proteomes" id="UP000274822"/>
    </source>
</evidence>
<gene>
    <name evidence="1" type="ORF">BC938DRAFT_475549</name>
</gene>
<accession>A0A433PSM8</accession>
<dbReference type="AlphaFoldDB" id="A0A433PSM8"/>
<name>A0A433PSM8_9FUNG</name>
<evidence type="ECO:0000313" key="1">
    <source>
        <dbReference type="EMBL" id="RUS20553.1"/>
    </source>
</evidence>
<keyword evidence="2" id="KW-1185">Reference proteome</keyword>
<organism evidence="1 2">
    <name type="scientific">Jimgerdemannia flammicorona</name>
    <dbReference type="NCBI Taxonomy" id="994334"/>
    <lineage>
        <taxon>Eukaryota</taxon>
        <taxon>Fungi</taxon>
        <taxon>Fungi incertae sedis</taxon>
        <taxon>Mucoromycota</taxon>
        <taxon>Mucoromycotina</taxon>
        <taxon>Endogonomycetes</taxon>
        <taxon>Endogonales</taxon>
        <taxon>Endogonaceae</taxon>
        <taxon>Jimgerdemannia</taxon>
    </lineage>
</organism>
<reference evidence="1 2" key="1">
    <citation type="journal article" date="2018" name="New Phytol.">
        <title>Phylogenomics of Endogonaceae and evolution of mycorrhizas within Mucoromycota.</title>
        <authorList>
            <person name="Chang Y."/>
            <person name="Desiro A."/>
            <person name="Na H."/>
            <person name="Sandor L."/>
            <person name="Lipzen A."/>
            <person name="Clum A."/>
            <person name="Barry K."/>
            <person name="Grigoriev I.V."/>
            <person name="Martin F.M."/>
            <person name="Stajich J.E."/>
            <person name="Smith M.E."/>
            <person name="Bonito G."/>
            <person name="Spatafora J.W."/>
        </authorList>
    </citation>
    <scope>NUCLEOTIDE SEQUENCE [LARGE SCALE GENOMIC DNA]</scope>
    <source>
        <strain evidence="1 2">AD002</strain>
    </source>
</reference>
<comment type="caution">
    <text evidence="1">The sequence shown here is derived from an EMBL/GenBank/DDBJ whole genome shotgun (WGS) entry which is preliminary data.</text>
</comment>